<feature type="domain" description="TTI1 N-terminal TPR" evidence="2">
    <location>
        <begin position="10"/>
        <end position="361"/>
    </location>
</feature>
<evidence type="ECO:0000259" key="3">
    <source>
        <dbReference type="Pfam" id="PF24181"/>
    </source>
</evidence>
<dbReference type="PANTHER" id="PTHR18460">
    <property type="entry name" value="TEL2 INTERACTING PROTEIN 1 TTI1 FAMILY MEMBER"/>
    <property type="match status" value="1"/>
</dbReference>
<evidence type="ECO:0008006" key="6">
    <source>
        <dbReference type="Google" id="ProtNLM"/>
    </source>
</evidence>
<name>A0A6L2Q0R4_COPFO</name>
<dbReference type="InterPro" id="IPR016024">
    <property type="entry name" value="ARM-type_fold"/>
</dbReference>
<dbReference type="FunCoup" id="A0A6L2Q0R4">
    <property type="interactions" value="1561"/>
</dbReference>
<dbReference type="Proteomes" id="UP000502823">
    <property type="component" value="Unassembled WGS sequence"/>
</dbReference>
<evidence type="ECO:0000256" key="1">
    <source>
        <dbReference type="SAM" id="MobiDB-lite"/>
    </source>
</evidence>
<feature type="compositionally biased region" description="Basic and acidic residues" evidence="1">
    <location>
        <begin position="792"/>
        <end position="802"/>
    </location>
</feature>
<feature type="domain" description="TTI1 C-terminal TPR" evidence="3">
    <location>
        <begin position="725"/>
        <end position="1000"/>
    </location>
</feature>
<organism evidence="4 5">
    <name type="scientific">Coptotermes formosanus</name>
    <name type="common">Formosan subterranean termite</name>
    <dbReference type="NCBI Taxonomy" id="36987"/>
    <lineage>
        <taxon>Eukaryota</taxon>
        <taxon>Metazoa</taxon>
        <taxon>Ecdysozoa</taxon>
        <taxon>Arthropoda</taxon>
        <taxon>Hexapoda</taxon>
        <taxon>Insecta</taxon>
        <taxon>Pterygota</taxon>
        <taxon>Neoptera</taxon>
        <taxon>Polyneoptera</taxon>
        <taxon>Dictyoptera</taxon>
        <taxon>Blattodea</taxon>
        <taxon>Blattoidea</taxon>
        <taxon>Termitoidae</taxon>
        <taxon>Rhinotermitidae</taxon>
        <taxon>Coptotermes</taxon>
    </lineage>
</organism>
<dbReference type="Gene3D" id="1.25.10.10">
    <property type="entry name" value="Leucine-rich Repeat Variant"/>
    <property type="match status" value="1"/>
</dbReference>
<sequence>MEILHPAAAFSVLKPAYNDVIKQPSKDHILKLAELLRSVSPSALQVLHEFTLYPLELHLQNLQLSAEIKRYLVDCVKEILQRTCVHDLKKFLQLYMLLFFQIYDHKKSCLVGDVPEELKLSVMECVTSLLKRASSDVICEFYSRKYAPKLGQGIYIAIQMAQWEKLRSLRVASIECVMILTQVHSDADKDDIVFRHQVGDVIMFFLPGIISGLQRIATADEKQGHQITMLAVEAWGEIIALVMEDTDAADASLPLDMQFSINSSTAVMQDDPLDTKWQDGSRESMLQSLQEKSRTPQWYRAAAEKLAVSAKAIGMVQRHSHWKVRLALTSSCHVLLSRSCRNMEPSVMYLIEVLIMLSEDENEKVATAGANGLKLYSEKCEAQYGKSLLEILEDNFYNLVTKLPRILHGTDDMQQLAALQLLAGYIKLLGFNKMPHVLSSASHLNRLVSTLIQAFELDYSSVSLLEDYSLRGIHCHIPFSVILPWKQFRHVADHSILKKMEDVCCLLGQYGDLNILSYHLLDMFHRCPHHCKEIIFLLNEILCGDIIGNVLRMYLDPSNWYVSLSVGTHMNDLQEETSITTAQAQTNIIQACLLVEGVGKMAKVLGSRFDQFLLKTLYFVLERAGSANGLVAEAGMTAVWDISEACGYGRDVTRLVQANVDYFSYHVTCRLRRMEQNPGVIDVLNIVMKYSSMDVLPCLEEIVKDVLLQSCDVFQDRNAVSFLRVFYTFVLSVRRWIKDNNCDDRKEIETLELVERTVKTSQVVDAIIDYHCCKRRSEDFKNNVEGSDSDGDSEKCNESGEVNSDKEKKLPLFVEMTVSVLKRCIHFLPSKRREQKLLVLAILQEGLLILEAWENELLPIVHAIWSPFVNRFTETSDHLVVNRSFGLLCVLAQTAKDFIRSRTLKQVLPPLCQILTKSSLESKKKDKGSSYRFTQLFKLQKELLSKMGDLAVHLNLQEREIDQVLTAAAPYLSSLQPLPLQQCCVKLFQKLSAVNQDTVWLKLINMWYPVDQLNPPVDGLKIIKVTENNTHGQEEFKKNVEEILSCLEIKS</sequence>
<dbReference type="EMBL" id="BLKM01000702">
    <property type="protein sequence ID" value="GFG37480.1"/>
    <property type="molecule type" value="Genomic_DNA"/>
</dbReference>
<evidence type="ECO:0000313" key="4">
    <source>
        <dbReference type="EMBL" id="GFG37480.1"/>
    </source>
</evidence>
<dbReference type="InterPro" id="IPR057566">
    <property type="entry name" value="TPR_TTI1_N"/>
</dbReference>
<dbReference type="PANTHER" id="PTHR18460:SF3">
    <property type="entry name" value="TELO2-INTERACTING PROTEIN 1 HOMOLOG"/>
    <property type="match status" value="1"/>
</dbReference>
<dbReference type="InterPro" id="IPR052587">
    <property type="entry name" value="TELO2-interacting_protein_1"/>
</dbReference>
<dbReference type="GO" id="GO:0005737">
    <property type="term" value="C:cytoplasm"/>
    <property type="evidence" value="ECO:0007669"/>
    <property type="project" value="TreeGrafter"/>
</dbReference>
<dbReference type="Pfam" id="PF24176">
    <property type="entry name" value="TPR_TTI1_2nd"/>
    <property type="match status" value="1"/>
</dbReference>
<dbReference type="InterPro" id="IPR057567">
    <property type="entry name" value="TPR_TTI1_C"/>
</dbReference>
<dbReference type="AlphaFoldDB" id="A0A6L2Q0R4"/>
<dbReference type="Pfam" id="PF24173">
    <property type="entry name" value="TPR_TTI1_N"/>
    <property type="match status" value="1"/>
</dbReference>
<accession>A0A6L2Q0R4</accession>
<gene>
    <name evidence="4" type="ORF">Cfor_09544</name>
</gene>
<comment type="caution">
    <text evidence="4">The sequence shown here is derived from an EMBL/GenBank/DDBJ whole genome shotgun (WGS) entry which is preliminary data.</text>
</comment>
<evidence type="ECO:0000313" key="5">
    <source>
        <dbReference type="Proteomes" id="UP000502823"/>
    </source>
</evidence>
<proteinExistence type="predicted"/>
<evidence type="ECO:0000259" key="2">
    <source>
        <dbReference type="Pfam" id="PF24173"/>
    </source>
</evidence>
<reference evidence="5" key="1">
    <citation type="submission" date="2020-01" db="EMBL/GenBank/DDBJ databases">
        <title>Draft genome sequence of the Termite Coptotermes fromosanus.</title>
        <authorList>
            <person name="Itakura S."/>
            <person name="Yosikawa Y."/>
            <person name="Umezawa K."/>
        </authorList>
    </citation>
    <scope>NUCLEOTIDE SEQUENCE [LARGE SCALE GENOMIC DNA]</scope>
</reference>
<dbReference type="SUPFAM" id="SSF48371">
    <property type="entry name" value="ARM repeat"/>
    <property type="match status" value="1"/>
</dbReference>
<protein>
    <recommendedName>
        <fullName evidence="6">TELO2-interacting protein 1 homolog</fullName>
    </recommendedName>
</protein>
<dbReference type="InterPro" id="IPR011989">
    <property type="entry name" value="ARM-like"/>
</dbReference>
<dbReference type="InParanoid" id="A0A6L2Q0R4"/>
<dbReference type="Pfam" id="PF21547">
    <property type="entry name" value="TTI1"/>
    <property type="match status" value="1"/>
</dbReference>
<feature type="region of interest" description="Disordered" evidence="1">
    <location>
        <begin position="783"/>
        <end position="802"/>
    </location>
</feature>
<dbReference type="InterPro" id="IPR049362">
    <property type="entry name" value="TTI1_rpt"/>
</dbReference>
<keyword evidence="5" id="KW-1185">Reference proteome</keyword>
<dbReference type="OrthoDB" id="49511at2759"/>
<dbReference type="Pfam" id="PF24181">
    <property type="entry name" value="TPR_TTI1_C"/>
    <property type="match status" value="1"/>
</dbReference>